<sequence length="179" mass="20377">MLQLDAKLLKDLINRKVSLEDIEAQEKTCALPKLDGDVAFELGMFLRDNVKEMYPDASVAIDITLANNHCLFRTMINNETSPVNDDWLRRKRNTCVKFQHSTMYMGTKKADKTPEERFFISSIEYAFHGGAVPIYLTNTSFPVACLTISGLRQEEDHLLAVVAINEFAKRMTEVDLNLD</sequence>
<dbReference type="Gene3D" id="3.30.450.150">
    <property type="entry name" value="Haem-degrading domain"/>
    <property type="match status" value="1"/>
</dbReference>
<dbReference type="FunCoup" id="A7TN91">
    <property type="interactions" value="46"/>
</dbReference>
<evidence type="ECO:0000313" key="1">
    <source>
        <dbReference type="EMBL" id="EDO16309.1"/>
    </source>
</evidence>
<dbReference type="GO" id="GO:0072380">
    <property type="term" value="C:TRC complex"/>
    <property type="evidence" value="ECO:0007669"/>
    <property type="project" value="EnsemblFungi"/>
</dbReference>
<dbReference type="PANTHER" id="PTHR28255:SF1">
    <property type="entry name" value="UPF0303 PROTEIN YBR137W"/>
    <property type="match status" value="1"/>
</dbReference>
<dbReference type="InterPro" id="IPR038084">
    <property type="entry name" value="PduO/GlcC-like_sf"/>
</dbReference>
<dbReference type="PIRSF" id="PIRSF008757">
    <property type="entry name" value="UCP008757"/>
    <property type="match status" value="1"/>
</dbReference>
<keyword evidence="2" id="KW-1185">Reference proteome</keyword>
<accession>A7TN91</accession>
<organism evidence="2">
    <name type="scientific">Vanderwaltozyma polyspora (strain ATCC 22028 / DSM 70294 / BCRC 21397 / CBS 2163 / NBRC 10782 / NRRL Y-8283 / UCD 57-17)</name>
    <name type="common">Kluyveromyces polysporus</name>
    <dbReference type="NCBI Taxonomy" id="436907"/>
    <lineage>
        <taxon>Eukaryota</taxon>
        <taxon>Fungi</taxon>
        <taxon>Dikarya</taxon>
        <taxon>Ascomycota</taxon>
        <taxon>Saccharomycotina</taxon>
        <taxon>Saccharomycetes</taxon>
        <taxon>Saccharomycetales</taxon>
        <taxon>Saccharomycetaceae</taxon>
        <taxon>Vanderwaltozyma</taxon>
    </lineage>
</organism>
<protein>
    <submittedName>
        <fullName evidence="1">Uncharacterized protein</fullName>
    </submittedName>
</protein>
<dbReference type="InterPro" id="IPR010371">
    <property type="entry name" value="YBR137W-like"/>
</dbReference>
<dbReference type="KEGG" id="vpo:Kpol_1053p47"/>
<evidence type="ECO:0000313" key="2">
    <source>
        <dbReference type="Proteomes" id="UP000000267"/>
    </source>
</evidence>
<dbReference type="Proteomes" id="UP000000267">
    <property type="component" value="Unassembled WGS sequence"/>
</dbReference>
<dbReference type="InParanoid" id="A7TN91"/>
<dbReference type="PANTHER" id="PTHR28255">
    <property type="match status" value="1"/>
</dbReference>
<dbReference type="OrthoDB" id="2209940at2759"/>
<dbReference type="STRING" id="436907.A7TN91"/>
<dbReference type="eggNOG" id="ENOG502S03S">
    <property type="taxonomic scope" value="Eukaryota"/>
</dbReference>
<dbReference type="GeneID" id="5544415"/>
<dbReference type="InterPro" id="IPR005624">
    <property type="entry name" value="PduO/GlcC-like"/>
</dbReference>
<dbReference type="GO" id="GO:0006620">
    <property type="term" value="P:post-translational protein targeting to endoplasmic reticulum membrane"/>
    <property type="evidence" value="ECO:0007669"/>
    <property type="project" value="EnsemblFungi"/>
</dbReference>
<dbReference type="HOGENOM" id="CLU_101036_1_1_1"/>
<dbReference type="PhylomeDB" id="A7TN91"/>
<dbReference type="Pfam" id="PF03928">
    <property type="entry name" value="HbpS-like"/>
    <property type="match status" value="1"/>
</dbReference>
<dbReference type="OMA" id="TMQEDHE"/>
<reference evidence="1 2" key="1">
    <citation type="journal article" date="2007" name="Proc. Natl. Acad. Sci. U.S.A.">
        <title>Independent sorting-out of thousands of duplicated gene pairs in two yeast species descended from a whole-genome duplication.</title>
        <authorList>
            <person name="Scannell D.R."/>
            <person name="Frank A.C."/>
            <person name="Conant G.C."/>
            <person name="Byrne K.P."/>
            <person name="Woolfit M."/>
            <person name="Wolfe K.H."/>
        </authorList>
    </citation>
    <scope>NUCLEOTIDE SEQUENCE [LARGE SCALE GENOMIC DNA]</scope>
    <source>
        <strain evidence="2">ATCC 22028 / DSM 70294 / BCRC 21397 / CBS 2163 / NBRC 10782 / NRRL Y-8283 / UCD 57-17</strain>
    </source>
</reference>
<name>A7TN91_VANPO</name>
<dbReference type="EMBL" id="DS480428">
    <property type="protein sequence ID" value="EDO16309.1"/>
    <property type="molecule type" value="Genomic_DNA"/>
</dbReference>
<dbReference type="SUPFAM" id="SSF143744">
    <property type="entry name" value="GlcG-like"/>
    <property type="match status" value="1"/>
</dbReference>
<dbReference type="RefSeq" id="XP_001644167.1">
    <property type="nucleotide sequence ID" value="XM_001644117.1"/>
</dbReference>
<gene>
    <name evidence="1" type="ORF">Kpol_1053p47</name>
</gene>
<proteinExistence type="predicted"/>
<dbReference type="AlphaFoldDB" id="A7TN91"/>